<sequence>MALSSSISAFKATGSDLLVGSVDYATCDHEFAYISDHTLPRTGEARVCPQCTEGGGKCAICSEPWDANATESCPHCDMFFASELLEERVAKLKAEGLKVAQDSIGLVVARRVELERKAKRKERLLALKKSDTGEKDADESSKQQKE</sequence>
<gene>
    <name evidence="2" type="ORF">PGQ11_005404</name>
</gene>
<name>A0ABR2JB09_9PEZI</name>
<evidence type="ECO:0000256" key="1">
    <source>
        <dbReference type="SAM" id="MobiDB-lite"/>
    </source>
</evidence>
<dbReference type="Proteomes" id="UP001390339">
    <property type="component" value="Unassembled WGS sequence"/>
</dbReference>
<reference evidence="2 3" key="1">
    <citation type="journal article" date="2024" name="IMA Fungus">
        <title>Apiospora arundinis, a panoply of carbohydrate-active enzymes and secondary metabolites.</title>
        <authorList>
            <person name="Sorensen T."/>
            <person name="Petersen C."/>
            <person name="Muurmann A.T."/>
            <person name="Christiansen J.V."/>
            <person name="Brundto M.L."/>
            <person name="Overgaard C.K."/>
            <person name="Boysen A.T."/>
            <person name="Wollenberg R.D."/>
            <person name="Larsen T.O."/>
            <person name="Sorensen J.L."/>
            <person name="Nielsen K.L."/>
            <person name="Sondergaard T.E."/>
        </authorList>
    </citation>
    <scope>NUCLEOTIDE SEQUENCE [LARGE SCALE GENOMIC DNA]</scope>
    <source>
        <strain evidence="2 3">AAU 773</strain>
    </source>
</reference>
<accession>A0ABR2JB09</accession>
<evidence type="ECO:0000313" key="3">
    <source>
        <dbReference type="Proteomes" id="UP001390339"/>
    </source>
</evidence>
<proteinExistence type="predicted"/>
<keyword evidence="3" id="KW-1185">Reference proteome</keyword>
<comment type="caution">
    <text evidence="2">The sequence shown here is derived from an EMBL/GenBank/DDBJ whole genome shotgun (WGS) entry which is preliminary data.</text>
</comment>
<evidence type="ECO:0000313" key="2">
    <source>
        <dbReference type="EMBL" id="KAK8874890.1"/>
    </source>
</evidence>
<feature type="region of interest" description="Disordered" evidence="1">
    <location>
        <begin position="125"/>
        <end position="146"/>
    </location>
</feature>
<protein>
    <submittedName>
        <fullName evidence="2">Uncharacterized protein</fullName>
    </submittedName>
</protein>
<organism evidence="2 3">
    <name type="scientific">Apiospora arundinis</name>
    <dbReference type="NCBI Taxonomy" id="335852"/>
    <lineage>
        <taxon>Eukaryota</taxon>
        <taxon>Fungi</taxon>
        <taxon>Dikarya</taxon>
        <taxon>Ascomycota</taxon>
        <taxon>Pezizomycotina</taxon>
        <taxon>Sordariomycetes</taxon>
        <taxon>Xylariomycetidae</taxon>
        <taxon>Amphisphaeriales</taxon>
        <taxon>Apiosporaceae</taxon>
        <taxon>Apiospora</taxon>
    </lineage>
</organism>
<dbReference type="EMBL" id="JAPCWZ010000003">
    <property type="protein sequence ID" value="KAK8874890.1"/>
    <property type="molecule type" value="Genomic_DNA"/>
</dbReference>